<dbReference type="STRING" id="670482.SAMN04488542_110150"/>
<evidence type="ECO:0000313" key="9">
    <source>
        <dbReference type="EMBL" id="SDF42842.1"/>
    </source>
</evidence>
<dbReference type="OrthoDB" id="9775268at2"/>
<dbReference type="Proteomes" id="UP000198972">
    <property type="component" value="Unassembled WGS sequence"/>
</dbReference>
<reference evidence="9 10" key="1">
    <citation type="submission" date="2016-10" db="EMBL/GenBank/DDBJ databases">
        <authorList>
            <person name="de Groot N.N."/>
        </authorList>
    </citation>
    <scope>NUCLEOTIDE SEQUENCE [LARGE SCALE GENOMIC DNA]</scope>
    <source>
        <strain evidence="9 10">DSM 28129</strain>
    </source>
</reference>
<dbReference type="CDD" id="cd06173">
    <property type="entry name" value="MFS_MefA_like"/>
    <property type="match status" value="1"/>
</dbReference>
<feature type="transmembrane region" description="Helical" evidence="7">
    <location>
        <begin position="184"/>
        <end position="205"/>
    </location>
</feature>
<name>A0A1G7KZY5_9BACL</name>
<dbReference type="GO" id="GO:0022857">
    <property type="term" value="F:transmembrane transporter activity"/>
    <property type="evidence" value="ECO:0007669"/>
    <property type="project" value="InterPro"/>
</dbReference>
<evidence type="ECO:0000313" key="10">
    <source>
        <dbReference type="Proteomes" id="UP000198972"/>
    </source>
</evidence>
<evidence type="ECO:0000256" key="3">
    <source>
        <dbReference type="ARBA" id="ARBA00022475"/>
    </source>
</evidence>
<dbReference type="SUPFAM" id="SSF103473">
    <property type="entry name" value="MFS general substrate transporter"/>
    <property type="match status" value="1"/>
</dbReference>
<dbReference type="InterPro" id="IPR036259">
    <property type="entry name" value="MFS_trans_sf"/>
</dbReference>
<evidence type="ECO:0000259" key="8">
    <source>
        <dbReference type="PROSITE" id="PS50850"/>
    </source>
</evidence>
<feature type="transmembrane region" description="Helical" evidence="7">
    <location>
        <begin position="313"/>
        <end position="329"/>
    </location>
</feature>
<feature type="transmembrane region" description="Helical" evidence="7">
    <location>
        <begin position="377"/>
        <end position="398"/>
    </location>
</feature>
<dbReference type="EMBL" id="FNBG01000010">
    <property type="protein sequence ID" value="SDF42842.1"/>
    <property type="molecule type" value="Genomic_DNA"/>
</dbReference>
<feature type="transmembrane region" description="Helical" evidence="7">
    <location>
        <begin position="30"/>
        <end position="56"/>
    </location>
</feature>
<feature type="transmembrane region" description="Helical" evidence="7">
    <location>
        <begin position="335"/>
        <end position="356"/>
    </location>
</feature>
<keyword evidence="3" id="KW-1003">Cell membrane</keyword>
<feature type="transmembrane region" description="Helical" evidence="7">
    <location>
        <begin position="246"/>
        <end position="273"/>
    </location>
</feature>
<evidence type="ECO:0000256" key="2">
    <source>
        <dbReference type="ARBA" id="ARBA00022448"/>
    </source>
</evidence>
<evidence type="ECO:0000256" key="7">
    <source>
        <dbReference type="SAM" id="Phobius"/>
    </source>
</evidence>
<keyword evidence="6 7" id="KW-0472">Membrane</keyword>
<dbReference type="PANTHER" id="PTHR43266">
    <property type="entry name" value="MACROLIDE-EFFLUX PROTEIN"/>
    <property type="match status" value="1"/>
</dbReference>
<feature type="domain" description="Major facilitator superfamily (MFS) profile" evidence="8">
    <location>
        <begin position="27"/>
        <end position="426"/>
    </location>
</feature>
<evidence type="ECO:0000256" key="6">
    <source>
        <dbReference type="ARBA" id="ARBA00023136"/>
    </source>
</evidence>
<feature type="transmembrane region" description="Helical" evidence="7">
    <location>
        <begin position="279"/>
        <end position="301"/>
    </location>
</feature>
<dbReference type="InterPro" id="IPR011701">
    <property type="entry name" value="MFS"/>
</dbReference>
<dbReference type="PROSITE" id="PS50850">
    <property type="entry name" value="MFS"/>
    <property type="match status" value="1"/>
</dbReference>
<organism evidence="9 10">
    <name type="scientific">Fontibacillus panacisegetis</name>
    <dbReference type="NCBI Taxonomy" id="670482"/>
    <lineage>
        <taxon>Bacteria</taxon>
        <taxon>Bacillati</taxon>
        <taxon>Bacillota</taxon>
        <taxon>Bacilli</taxon>
        <taxon>Bacillales</taxon>
        <taxon>Paenibacillaceae</taxon>
        <taxon>Fontibacillus</taxon>
    </lineage>
</organism>
<dbReference type="RefSeq" id="WP_091229662.1">
    <property type="nucleotide sequence ID" value="NZ_FNBG01000010.1"/>
</dbReference>
<dbReference type="Pfam" id="PF07690">
    <property type="entry name" value="MFS_1"/>
    <property type="match status" value="1"/>
</dbReference>
<keyword evidence="5 7" id="KW-1133">Transmembrane helix</keyword>
<keyword evidence="2" id="KW-0813">Transport</keyword>
<feature type="transmembrane region" description="Helical" evidence="7">
    <location>
        <begin position="102"/>
        <end position="129"/>
    </location>
</feature>
<keyword evidence="4 7" id="KW-0812">Transmembrane</keyword>
<feature type="transmembrane region" description="Helical" evidence="7">
    <location>
        <begin position="62"/>
        <end position="81"/>
    </location>
</feature>
<proteinExistence type="predicted"/>
<feature type="transmembrane region" description="Helical" evidence="7">
    <location>
        <begin position="404"/>
        <end position="424"/>
    </location>
</feature>
<dbReference type="InterPro" id="IPR020846">
    <property type="entry name" value="MFS_dom"/>
</dbReference>
<dbReference type="AlphaFoldDB" id="A0A1G7KZY5"/>
<evidence type="ECO:0000256" key="5">
    <source>
        <dbReference type="ARBA" id="ARBA00022989"/>
    </source>
</evidence>
<evidence type="ECO:0000256" key="4">
    <source>
        <dbReference type="ARBA" id="ARBA00022692"/>
    </source>
</evidence>
<accession>A0A1G7KZY5</accession>
<evidence type="ECO:0000256" key="1">
    <source>
        <dbReference type="ARBA" id="ARBA00004651"/>
    </source>
</evidence>
<dbReference type="Gene3D" id="1.20.1250.20">
    <property type="entry name" value="MFS general substrate transporter like domains"/>
    <property type="match status" value="1"/>
</dbReference>
<comment type="subcellular location">
    <subcellularLocation>
        <location evidence="1">Cell membrane</location>
        <topology evidence="1">Multi-pass membrane protein</topology>
    </subcellularLocation>
</comment>
<dbReference type="GO" id="GO:0005886">
    <property type="term" value="C:plasma membrane"/>
    <property type="evidence" value="ECO:0007669"/>
    <property type="project" value="UniProtKB-SubCell"/>
</dbReference>
<gene>
    <name evidence="9" type="ORF">SAMN04488542_110150</name>
</gene>
<dbReference type="PANTHER" id="PTHR43266:SF2">
    <property type="entry name" value="MAJOR FACILITATOR SUPERFAMILY (MFS) PROFILE DOMAIN-CONTAINING PROTEIN"/>
    <property type="match status" value="1"/>
</dbReference>
<keyword evidence="10" id="KW-1185">Reference proteome</keyword>
<sequence length="428" mass="47007">MELQTSRTANKPNFLSQYAAPFRTSRAFPYLWLGQLISFLGSSITMIILPVVVYTLTGSTKTMGFVMAAYMLPNVVMLPISGWIVDRYNRTNIMLFTDVIRFIVMGTVAALLFSDSLTIQFLFILVAIYGTMDGLFQPAYSATRATVFTPEIRNSANALTQISNQAVRLIGPSLGGVLVTFLSAGWGITIDALSYIASFFCLFFLRKLVPFHKREVNVHAENEQQTRSNLRTDFVEGLQILKGNPWLWITIVAFSFVNICYGGLTVVLIPWLFKVHLHLSPYVYGVAITCSGAGAILAGLLFGMRSGWRNRGLLAYGGALLSGIALLFMSFTTSAIGLCVLFAIEGFGLMLFGLIWETSLQELVPQEAFGRVASLDMLGSFALLPLGYVVVGWLADVIGGTQTMMIFATIGIASIIFVLMIPSIRKFD</sequence>
<protein>
    <submittedName>
        <fullName evidence="9">Predicted arabinose efflux permease, MFS family</fullName>
    </submittedName>
</protein>